<comment type="caution">
    <text evidence="2">The sequence shown here is derived from an EMBL/GenBank/DDBJ whole genome shotgun (WGS) entry which is preliminary data.</text>
</comment>
<dbReference type="Pfam" id="PF05258">
    <property type="entry name" value="DciA"/>
    <property type="match status" value="1"/>
</dbReference>
<organism evidence="2 3">
    <name type="scientific">Dongia rigui</name>
    <dbReference type="NCBI Taxonomy" id="940149"/>
    <lineage>
        <taxon>Bacteria</taxon>
        <taxon>Pseudomonadati</taxon>
        <taxon>Pseudomonadota</taxon>
        <taxon>Alphaproteobacteria</taxon>
        <taxon>Rhodospirillales</taxon>
        <taxon>Dongiaceae</taxon>
        <taxon>Dongia</taxon>
    </lineage>
</organism>
<protein>
    <submittedName>
        <fullName evidence="2">DUF721 domain-containing protein</fullName>
    </submittedName>
</protein>
<feature type="region of interest" description="Disordered" evidence="1">
    <location>
        <begin position="1"/>
        <end position="22"/>
    </location>
</feature>
<evidence type="ECO:0000313" key="2">
    <source>
        <dbReference type="EMBL" id="MDY0871317.1"/>
    </source>
</evidence>
<evidence type="ECO:0000256" key="1">
    <source>
        <dbReference type="SAM" id="MobiDB-lite"/>
    </source>
</evidence>
<proteinExistence type="predicted"/>
<gene>
    <name evidence="2" type="ORF">SMD31_05270</name>
</gene>
<evidence type="ECO:0000313" key="3">
    <source>
        <dbReference type="Proteomes" id="UP001271769"/>
    </source>
</evidence>
<reference evidence="2 3" key="1">
    <citation type="journal article" date="2013" name="Antonie Van Leeuwenhoek">
        <title>Dongia rigui sp. nov., isolated from freshwater of a large wetland in Korea.</title>
        <authorList>
            <person name="Baik K.S."/>
            <person name="Hwang Y.M."/>
            <person name="Choi J.S."/>
            <person name="Kwon J."/>
            <person name="Seong C.N."/>
        </authorList>
    </citation>
    <scope>NUCLEOTIDE SEQUENCE [LARGE SCALE GENOMIC DNA]</scope>
    <source>
        <strain evidence="2 3">04SU4-P</strain>
    </source>
</reference>
<sequence>MSTQAEKPKPQSKPKIEADRRNSLSALASNVPSLTKLALGRKGFAEASLIGEWPTIVGADIARLCIPVKMRLPRAKKDEKPAAGSVPANVAGGTLTLRASPSASLEVQHLKPRILERIQRYFGYPLITELKIEIGDRKKTAKPRRPLLGPLAQADLSHVKDPDIREALARLGEARAKRR</sequence>
<keyword evidence="3" id="KW-1185">Reference proteome</keyword>
<dbReference type="Proteomes" id="UP001271769">
    <property type="component" value="Unassembled WGS sequence"/>
</dbReference>
<name>A0ABU5DVK7_9PROT</name>
<dbReference type="InterPro" id="IPR007922">
    <property type="entry name" value="DciA-like"/>
</dbReference>
<dbReference type="EMBL" id="JAXCLX010000001">
    <property type="protein sequence ID" value="MDY0871317.1"/>
    <property type="molecule type" value="Genomic_DNA"/>
</dbReference>
<accession>A0ABU5DVK7</accession>
<dbReference type="PIRSF" id="PIRSF032064">
    <property type="entry name" value="UCP032064"/>
    <property type="match status" value="1"/>
</dbReference>
<dbReference type="RefSeq" id="WP_320499748.1">
    <property type="nucleotide sequence ID" value="NZ_JAXCLX010000001.1"/>
</dbReference>
<dbReference type="InterPro" id="IPR010593">
    <property type="entry name" value="DUF1159"/>
</dbReference>